<dbReference type="KEGG" id="adl:AURDEDRAFT_178518"/>
<proteinExistence type="predicted"/>
<name>J0WJE4_AURST</name>
<dbReference type="Proteomes" id="UP000006514">
    <property type="component" value="Unassembled WGS sequence"/>
</dbReference>
<reference evidence="2" key="1">
    <citation type="journal article" date="2012" name="Science">
        <title>The Paleozoic origin of enzymatic lignin decomposition reconstructed from 31 fungal genomes.</title>
        <authorList>
            <person name="Floudas D."/>
            <person name="Binder M."/>
            <person name="Riley R."/>
            <person name="Barry K."/>
            <person name="Blanchette R.A."/>
            <person name="Henrissat B."/>
            <person name="Martinez A.T."/>
            <person name="Otillar R."/>
            <person name="Spatafora J.W."/>
            <person name="Yadav J.S."/>
            <person name="Aerts A."/>
            <person name="Benoit I."/>
            <person name="Boyd A."/>
            <person name="Carlson A."/>
            <person name="Copeland A."/>
            <person name="Coutinho P.M."/>
            <person name="de Vries R.P."/>
            <person name="Ferreira P."/>
            <person name="Findley K."/>
            <person name="Foster B."/>
            <person name="Gaskell J."/>
            <person name="Glotzer D."/>
            <person name="Gorecki P."/>
            <person name="Heitman J."/>
            <person name="Hesse C."/>
            <person name="Hori C."/>
            <person name="Igarashi K."/>
            <person name="Jurgens J.A."/>
            <person name="Kallen N."/>
            <person name="Kersten P."/>
            <person name="Kohler A."/>
            <person name="Kuees U."/>
            <person name="Kumar T.K.A."/>
            <person name="Kuo A."/>
            <person name="LaButti K."/>
            <person name="Larrondo L.F."/>
            <person name="Lindquist E."/>
            <person name="Ling A."/>
            <person name="Lombard V."/>
            <person name="Lucas S."/>
            <person name="Lundell T."/>
            <person name="Martin R."/>
            <person name="McLaughlin D.J."/>
            <person name="Morgenstern I."/>
            <person name="Morin E."/>
            <person name="Murat C."/>
            <person name="Nagy L.G."/>
            <person name="Nolan M."/>
            <person name="Ohm R.A."/>
            <person name="Patyshakuliyeva A."/>
            <person name="Rokas A."/>
            <person name="Ruiz-Duenas F.J."/>
            <person name="Sabat G."/>
            <person name="Salamov A."/>
            <person name="Samejima M."/>
            <person name="Schmutz J."/>
            <person name="Slot J.C."/>
            <person name="St John F."/>
            <person name="Stenlid J."/>
            <person name="Sun H."/>
            <person name="Sun S."/>
            <person name="Syed K."/>
            <person name="Tsang A."/>
            <person name="Wiebenga A."/>
            <person name="Young D."/>
            <person name="Pisabarro A."/>
            <person name="Eastwood D.C."/>
            <person name="Martin F."/>
            <person name="Cullen D."/>
            <person name="Grigoriev I.V."/>
            <person name="Hibbett D.S."/>
        </authorList>
    </citation>
    <scope>NUCLEOTIDE SEQUENCE [LARGE SCALE GENOMIC DNA]</scope>
    <source>
        <strain evidence="2">TFB10046</strain>
    </source>
</reference>
<dbReference type="EMBL" id="JH688998">
    <property type="protein sequence ID" value="EJD32413.1"/>
    <property type="molecule type" value="Genomic_DNA"/>
</dbReference>
<dbReference type="InParanoid" id="J0WJE4"/>
<keyword evidence="2" id="KW-1185">Reference proteome</keyword>
<accession>J0WJE4</accession>
<evidence type="ECO:0000313" key="2">
    <source>
        <dbReference type="Proteomes" id="UP000006514"/>
    </source>
</evidence>
<dbReference type="AlphaFoldDB" id="J0WJE4"/>
<gene>
    <name evidence="1" type="ORF">AURDEDRAFT_178518</name>
</gene>
<organism evidence="1 2">
    <name type="scientific">Auricularia subglabra (strain TFB-10046 / SS5)</name>
    <name type="common">White-rot fungus</name>
    <name type="synonym">Auricularia delicata (strain TFB10046)</name>
    <dbReference type="NCBI Taxonomy" id="717982"/>
    <lineage>
        <taxon>Eukaryota</taxon>
        <taxon>Fungi</taxon>
        <taxon>Dikarya</taxon>
        <taxon>Basidiomycota</taxon>
        <taxon>Agaricomycotina</taxon>
        <taxon>Agaricomycetes</taxon>
        <taxon>Auriculariales</taxon>
        <taxon>Auriculariaceae</taxon>
        <taxon>Auricularia</taxon>
    </lineage>
</organism>
<sequence length="71" mass="8112">MVLLRGGAVDGVIEVPVPSMVQSTRSSVSVAYSSEMMRYHNKLRYHNNRLRYHNTLRYHNFLSGLSSRQSG</sequence>
<protein>
    <submittedName>
        <fullName evidence="1">Uncharacterized protein</fullName>
    </submittedName>
</protein>
<evidence type="ECO:0000313" key="1">
    <source>
        <dbReference type="EMBL" id="EJD32413.1"/>
    </source>
</evidence>